<name>A0A0J6CGP7_9BACT</name>
<sequence length="73" mass="8521">MPQKIYLGSVVVQDSRTGKVSTIDRKIYKELEDTTKSNFRGYVLKLIHPSERKYYRIVRLCFDTAKVTGTTNY</sequence>
<dbReference type="EMBL" id="LFJV01000109">
    <property type="protein sequence ID" value="KMM31264.1"/>
    <property type="molecule type" value="Genomic_DNA"/>
</dbReference>
<organism evidence="1 2">
    <name type="scientific">Parabacteroides goldsteinii</name>
    <dbReference type="NCBI Taxonomy" id="328812"/>
    <lineage>
        <taxon>Bacteria</taxon>
        <taxon>Pseudomonadati</taxon>
        <taxon>Bacteroidota</taxon>
        <taxon>Bacteroidia</taxon>
        <taxon>Bacteroidales</taxon>
        <taxon>Tannerellaceae</taxon>
        <taxon>Parabacteroides</taxon>
    </lineage>
</organism>
<evidence type="ECO:0000313" key="2">
    <source>
        <dbReference type="Proteomes" id="UP000036166"/>
    </source>
</evidence>
<accession>A0A0J6CGP7</accession>
<reference evidence="1 2" key="1">
    <citation type="submission" date="2015-06" db="EMBL/GenBank/DDBJ databases">
        <title>Draft Genome Sequence of Parabacteroides goldsteinii with Putative Novel Metallo-Beta-Lactamases Isolated from a Blood Culture from a Human Patient.</title>
        <authorList>
            <person name="Krogh T.J."/>
            <person name="Agergaard C.N."/>
            <person name="Moller-Jensen J."/>
            <person name="Justesen U.S."/>
        </authorList>
    </citation>
    <scope>NUCLEOTIDE SEQUENCE [LARGE SCALE GENOMIC DNA]</scope>
    <source>
        <strain evidence="1 2">910340</strain>
    </source>
</reference>
<dbReference type="PATRIC" id="fig|328812.4.peg.391"/>
<protein>
    <submittedName>
        <fullName evidence="1">Uncharacterized protein</fullName>
    </submittedName>
</protein>
<dbReference type="Proteomes" id="UP000036166">
    <property type="component" value="Unassembled WGS sequence"/>
</dbReference>
<proteinExistence type="predicted"/>
<comment type="caution">
    <text evidence="1">The sequence shown here is derived from an EMBL/GenBank/DDBJ whole genome shotgun (WGS) entry which is preliminary data.</text>
</comment>
<gene>
    <name evidence="1" type="ORF">ACM15_23430</name>
</gene>
<evidence type="ECO:0000313" key="1">
    <source>
        <dbReference type="EMBL" id="KMM31264.1"/>
    </source>
</evidence>
<dbReference type="AlphaFoldDB" id="A0A0J6CGP7"/>
<dbReference type="RefSeq" id="WP_048317586.1">
    <property type="nucleotide sequence ID" value="NZ_CAOXUN010000016.1"/>
</dbReference>